<dbReference type="PANTHER" id="PTHR33116">
    <property type="entry name" value="REVERSE TRANSCRIPTASE ZINC-BINDING DOMAIN-CONTAINING PROTEIN-RELATED-RELATED"/>
    <property type="match status" value="1"/>
</dbReference>
<dbReference type="Proteomes" id="UP001159364">
    <property type="component" value="Linkage Group LG10"/>
</dbReference>
<reference evidence="2 3" key="1">
    <citation type="submission" date="2021-09" db="EMBL/GenBank/DDBJ databases">
        <title>Genomic insights and catalytic innovation underlie evolution of tropane alkaloids biosynthesis.</title>
        <authorList>
            <person name="Wang Y.-J."/>
            <person name="Tian T."/>
            <person name="Huang J.-P."/>
            <person name="Huang S.-X."/>
        </authorList>
    </citation>
    <scope>NUCLEOTIDE SEQUENCE [LARGE SCALE GENOMIC DNA]</scope>
    <source>
        <strain evidence="2">KIB-2018</strain>
        <tissue evidence="2">Leaf</tissue>
    </source>
</reference>
<comment type="caution">
    <text evidence="2">The sequence shown here is derived from an EMBL/GenBank/DDBJ whole genome shotgun (WGS) entry which is preliminary data.</text>
</comment>
<dbReference type="PANTHER" id="PTHR33116:SF70">
    <property type="entry name" value="NON-LTR RETROELEMENT REVERSE TRANSCRIPTASE-LIKE PROTEIN"/>
    <property type="match status" value="1"/>
</dbReference>
<gene>
    <name evidence="2" type="ORF">K2173_001803</name>
</gene>
<feature type="domain" description="Reverse transcriptase" evidence="1">
    <location>
        <begin position="2"/>
        <end position="88"/>
    </location>
</feature>
<name>A0AAV8SIT3_9ROSI</name>
<accession>A0AAV8SIT3</accession>
<keyword evidence="3" id="KW-1185">Reference proteome</keyword>
<evidence type="ECO:0000313" key="3">
    <source>
        <dbReference type="Proteomes" id="UP001159364"/>
    </source>
</evidence>
<proteinExistence type="predicted"/>
<protein>
    <recommendedName>
        <fullName evidence="1">Reverse transcriptase domain-containing protein</fullName>
    </recommendedName>
</protein>
<evidence type="ECO:0000313" key="2">
    <source>
        <dbReference type="EMBL" id="KAJ8752128.1"/>
    </source>
</evidence>
<dbReference type="InterPro" id="IPR000477">
    <property type="entry name" value="RT_dom"/>
</dbReference>
<dbReference type="Pfam" id="PF00078">
    <property type="entry name" value="RVT_1"/>
    <property type="match status" value="1"/>
</dbReference>
<organism evidence="2 3">
    <name type="scientific">Erythroxylum novogranatense</name>
    <dbReference type="NCBI Taxonomy" id="1862640"/>
    <lineage>
        <taxon>Eukaryota</taxon>
        <taxon>Viridiplantae</taxon>
        <taxon>Streptophyta</taxon>
        <taxon>Embryophyta</taxon>
        <taxon>Tracheophyta</taxon>
        <taxon>Spermatophyta</taxon>
        <taxon>Magnoliopsida</taxon>
        <taxon>eudicotyledons</taxon>
        <taxon>Gunneridae</taxon>
        <taxon>Pentapetalae</taxon>
        <taxon>rosids</taxon>
        <taxon>fabids</taxon>
        <taxon>Malpighiales</taxon>
        <taxon>Erythroxylaceae</taxon>
        <taxon>Erythroxylum</taxon>
    </lineage>
</organism>
<evidence type="ECO:0000259" key="1">
    <source>
        <dbReference type="Pfam" id="PF00078"/>
    </source>
</evidence>
<dbReference type="AlphaFoldDB" id="A0AAV8SIT3"/>
<dbReference type="EMBL" id="JAIWQS010000010">
    <property type="protein sequence ID" value="KAJ8752128.1"/>
    <property type="molecule type" value="Genomic_DNA"/>
</dbReference>
<sequence length="593" mass="66597">MAIKVDLDKAYDRLNWNFLRDTFQVAGVPGPLVTLIMGCVSTVQMQVLWHGSPSSAFQPTRGLRQGDPMSPYLFVLCLEPYDDQIREILACLALFCDVSGQQISAHKTKVYFSPNVSSTVRGTIASLSGFVQTTKLGTYLGVPLLHRRVTKATYSHILLKEQARLSGWQAEGLSMTVKILKGLLRDIDRSCRRFIWGSSEDCHCMHLVSWQQVCRPKLSGGLGLKNLGAMNAATHMKLGWSILKEQHKLCNQVFHAKYKVDQLLQHELTIPSVASPLWRSICATFSMLMAGAKWMVGNGTQVCFWFDHWVPEVNGASLSYYVRLVPADHLARTVCDYVDFRGNWVWAELRNFLPHQFLLHIAAIFPPRPSQAADQLYWSLEPSSNFTTRFTYRLLCQHKWSPRSPVWQLIWACKGRSVSKCICGLWPKTVLSLMAGTFNSHSLTRQLVWIARCMRSPWQMFFGTVGGRAQFGTNLFMADTGSSSTIAIFPLGWNETFDRCLGLAMLVIGLWCSHRWFLEVCWPKPSEGWVNLSTDGSTKGNPDLAMTGGLLQDASGHWLGGFDYRFCVGGVQSHKCNAAGRSAIAFSYPRVVD</sequence>